<organism evidence="1 2">
    <name type="scientific">Vibrio gazogenes DSM 21264 = NBRC 103151</name>
    <dbReference type="NCBI Taxonomy" id="1123492"/>
    <lineage>
        <taxon>Bacteria</taxon>
        <taxon>Pseudomonadati</taxon>
        <taxon>Pseudomonadota</taxon>
        <taxon>Gammaproteobacteria</taxon>
        <taxon>Vibrionales</taxon>
        <taxon>Vibrionaceae</taxon>
        <taxon>Vibrio</taxon>
    </lineage>
</organism>
<evidence type="ECO:0008006" key="3">
    <source>
        <dbReference type="Google" id="ProtNLM"/>
    </source>
</evidence>
<evidence type="ECO:0000313" key="1">
    <source>
        <dbReference type="EMBL" id="SHF88901.1"/>
    </source>
</evidence>
<keyword evidence="2" id="KW-1185">Reference proteome</keyword>
<dbReference type="AlphaFoldDB" id="A0A1M5FCW1"/>
<reference evidence="2" key="1">
    <citation type="submission" date="2016-11" db="EMBL/GenBank/DDBJ databases">
        <authorList>
            <person name="Varghese N."/>
            <person name="Submissions S."/>
        </authorList>
    </citation>
    <scope>NUCLEOTIDE SEQUENCE [LARGE SCALE GENOMIC DNA]</scope>
    <source>
        <strain evidence="2">DSM 21264</strain>
    </source>
</reference>
<dbReference type="Proteomes" id="UP000184159">
    <property type="component" value="Unassembled WGS sequence"/>
</dbReference>
<dbReference type="Pfam" id="PF11225">
    <property type="entry name" value="DUF3024"/>
    <property type="match status" value="1"/>
</dbReference>
<gene>
    <name evidence="1" type="ORF">SAMN02745781_03431</name>
</gene>
<dbReference type="InterPro" id="IPR021388">
    <property type="entry name" value="DUF3024"/>
</dbReference>
<evidence type="ECO:0000313" key="2">
    <source>
        <dbReference type="Proteomes" id="UP000184159"/>
    </source>
</evidence>
<dbReference type="RefSeq" id="WP_072962041.1">
    <property type="nucleotide sequence ID" value="NZ_FQUH01000019.1"/>
</dbReference>
<protein>
    <recommendedName>
        <fullName evidence="3">DUF3024 domain-containing protein</fullName>
    </recommendedName>
</protein>
<proteinExistence type="predicted"/>
<name>A0A1M5FCW1_VIBGA</name>
<accession>A0A1M5FCW1</accession>
<dbReference type="EMBL" id="FQUH01000019">
    <property type="protein sequence ID" value="SHF88901.1"/>
    <property type="molecule type" value="Genomic_DNA"/>
</dbReference>
<sequence length="114" mass="13296">MTVVNLLQRQIEHRAELLCQNRNQGLPVGIGKSCFEPIVDGVKFLKHHYKLDSSHCDYSTPVAKIQWDQQARVWALYVPDDRNTWLPYPFLGRSEDLTALIREVEKDPKSLFWS</sequence>